<organism evidence="2 3">
    <name type="scientific">Phocaeicola plebeius CAG:211</name>
    <dbReference type="NCBI Taxonomy" id="1263052"/>
    <lineage>
        <taxon>Bacteria</taxon>
        <taxon>Pseudomonadati</taxon>
        <taxon>Bacteroidota</taxon>
        <taxon>Bacteroidia</taxon>
        <taxon>Bacteroidales</taxon>
        <taxon>Bacteroidaceae</taxon>
        <taxon>Phocaeicola</taxon>
    </lineage>
</organism>
<keyword evidence="1" id="KW-0812">Transmembrane</keyword>
<feature type="transmembrane region" description="Helical" evidence="1">
    <location>
        <begin position="44"/>
        <end position="61"/>
    </location>
</feature>
<evidence type="ECO:0000313" key="2">
    <source>
        <dbReference type="EMBL" id="CCZ86267.1"/>
    </source>
</evidence>
<proteinExistence type="predicted"/>
<dbReference type="EMBL" id="CBAT010000028">
    <property type="protein sequence ID" value="CCZ86267.1"/>
    <property type="molecule type" value="Genomic_DNA"/>
</dbReference>
<dbReference type="AlphaFoldDB" id="R5W0F9"/>
<reference evidence="2" key="1">
    <citation type="submission" date="2012-11" db="EMBL/GenBank/DDBJ databases">
        <title>Dependencies among metagenomic species, viruses, plasmids and units of genetic variation.</title>
        <authorList>
            <person name="Nielsen H.B."/>
            <person name="Almeida M."/>
            <person name="Juncker A.S."/>
            <person name="Rasmussen S."/>
            <person name="Li J."/>
            <person name="Sunagawa S."/>
            <person name="Plichta D."/>
            <person name="Gautier L."/>
            <person name="Le Chatelier E."/>
            <person name="Peletier E."/>
            <person name="Bonde I."/>
            <person name="Nielsen T."/>
            <person name="Manichanh C."/>
            <person name="Arumugam M."/>
            <person name="Batto J."/>
            <person name="Santos M.B.Q.D."/>
            <person name="Blom N."/>
            <person name="Borruel N."/>
            <person name="Burgdorf K.S."/>
            <person name="Boumezbeur F."/>
            <person name="Casellas F."/>
            <person name="Dore J."/>
            <person name="Guarner F."/>
            <person name="Hansen T."/>
            <person name="Hildebrand F."/>
            <person name="Kaas R.S."/>
            <person name="Kennedy S."/>
            <person name="Kristiansen K."/>
            <person name="Kultima J.R."/>
            <person name="Leonard P."/>
            <person name="Levenez F."/>
            <person name="Lund O."/>
            <person name="Moumen B."/>
            <person name="Le Paslier D."/>
            <person name="Pons N."/>
            <person name="Pedersen O."/>
            <person name="Prifti E."/>
            <person name="Qin J."/>
            <person name="Raes J."/>
            <person name="Tap J."/>
            <person name="Tims S."/>
            <person name="Ussery D.W."/>
            <person name="Yamada T."/>
            <person name="MetaHit consortium"/>
            <person name="Renault P."/>
            <person name="Sicheritz-Ponten T."/>
            <person name="Bork P."/>
            <person name="Wang J."/>
            <person name="Brunak S."/>
            <person name="Ehrlich S.D."/>
        </authorList>
    </citation>
    <scope>NUCLEOTIDE SEQUENCE [LARGE SCALE GENOMIC DNA]</scope>
</reference>
<dbReference type="Proteomes" id="UP000018372">
    <property type="component" value="Unassembled WGS sequence"/>
</dbReference>
<accession>R5W0F9</accession>
<keyword evidence="1" id="KW-0472">Membrane</keyword>
<keyword evidence="1" id="KW-1133">Transmembrane helix</keyword>
<protein>
    <submittedName>
        <fullName evidence="2">Uncharacterized protein</fullName>
    </submittedName>
</protein>
<comment type="caution">
    <text evidence="2">The sequence shown here is derived from an EMBL/GenBank/DDBJ whole genome shotgun (WGS) entry which is preliminary data.</text>
</comment>
<feature type="transmembrane region" description="Helical" evidence="1">
    <location>
        <begin position="5"/>
        <end position="24"/>
    </location>
</feature>
<evidence type="ECO:0000256" key="1">
    <source>
        <dbReference type="SAM" id="Phobius"/>
    </source>
</evidence>
<sequence>MHREIIAIIVLQPITYLGKFIAIFDTGLPSVEFLTIDGEKYLFTVPWNAISPIIITIYLGIKSQLSQKEISYRCCYTTIVVTHLITTLIWQQLGNLLQLIHDKTENLATLALHNFILRLFIGCYDGHSAIHIHNVVVEKCSQSSHLSFVGHSLLLR</sequence>
<name>R5W0F9_9BACT</name>
<evidence type="ECO:0000313" key="3">
    <source>
        <dbReference type="Proteomes" id="UP000018372"/>
    </source>
</evidence>
<gene>
    <name evidence="2" type="ORF">BN536_01193</name>
</gene>
<feature type="transmembrane region" description="Helical" evidence="1">
    <location>
        <begin position="73"/>
        <end position="93"/>
    </location>
</feature>